<dbReference type="EMBL" id="GCKF01032291">
    <property type="protein sequence ID" value="JAG97610.1"/>
    <property type="molecule type" value="Transcribed_RNA"/>
</dbReference>
<feature type="chain" id="PRO_5002311675" description="Nucleoside phosphorylase domain-containing protein" evidence="1">
    <location>
        <begin position="26"/>
        <end position="351"/>
    </location>
</feature>
<dbReference type="InterPro" id="IPR035994">
    <property type="entry name" value="Nucleoside_phosphorylase_sf"/>
</dbReference>
<dbReference type="SUPFAM" id="SSF53167">
    <property type="entry name" value="Purine and uridine phosphorylases"/>
    <property type="match status" value="1"/>
</dbReference>
<dbReference type="InterPro" id="IPR000845">
    <property type="entry name" value="Nucleoside_phosphorylase_d"/>
</dbReference>
<dbReference type="PANTHER" id="PTHR21234:SF42">
    <property type="entry name" value="PHOSPHORYLASE SUPERFAMILY PROTEIN"/>
    <property type="match status" value="1"/>
</dbReference>
<evidence type="ECO:0000256" key="1">
    <source>
        <dbReference type="SAM" id="SignalP"/>
    </source>
</evidence>
<dbReference type="PANTHER" id="PTHR21234">
    <property type="entry name" value="PURINE NUCLEOSIDE PHOSPHORYLASE"/>
    <property type="match status" value="1"/>
</dbReference>
<sequence length="351" mass="39060">MAFLVCKIFCAFLLPLIIFPSQLLAEIPSDVLQNIDRVNRRGPSYAIIVTDKNQLNAVVSKKNQAFKPDSEISPIDVSQSLRFHIGSMSDRRVIVVMSGRGLVNAARTTQVLLNLFNIGAVVHYGRASNANPDQLNIGDVAIPCRIAHYGRWHWEKFGGDNGDYHRDIAKLTFSDHNLVKMFVPNSLQSIYVQPEMVMTKPEVQEERLFIDMNQVLSGCAEKIEGLELAKCGRVESRKICLQRQPKVRRVESGCSANIDVNNVGFRDFLQRNLNITTIDTESAGVALVCFNEKTPSLKMGSIFNFAGGAPPGGENDMTAIESIWDDHLRAALNALLQNLPEVFPSPYLATW</sequence>
<protein>
    <recommendedName>
        <fullName evidence="2">Nucleoside phosphorylase domain-containing protein</fullName>
    </recommendedName>
</protein>
<evidence type="ECO:0000259" key="2">
    <source>
        <dbReference type="Pfam" id="PF01048"/>
    </source>
</evidence>
<dbReference type="Pfam" id="PF01048">
    <property type="entry name" value="PNP_UDP_1"/>
    <property type="match status" value="1"/>
</dbReference>
<keyword evidence="1" id="KW-0732">Signal</keyword>
<dbReference type="GO" id="GO:0009116">
    <property type="term" value="P:nucleoside metabolic process"/>
    <property type="evidence" value="ECO:0007669"/>
    <property type="project" value="InterPro"/>
</dbReference>
<dbReference type="Gene3D" id="3.40.50.1580">
    <property type="entry name" value="Nucleoside phosphorylase domain"/>
    <property type="match status" value="1"/>
</dbReference>
<reference evidence="3" key="1">
    <citation type="submission" date="2015-03" db="EMBL/GenBank/DDBJ databases">
        <title>A transcriptome of Araucaria cunninghamii, an australian fine timber species.</title>
        <authorList>
            <person name="Jing Yi C.J.Y."/>
            <person name="Yin San L.Y.S."/>
            <person name="Abdul Karim S.S."/>
            <person name="Wan Azmi N.N."/>
            <person name="Hercus R.R."/>
            <person name="Croft L.L."/>
        </authorList>
    </citation>
    <scope>NUCLEOTIDE SEQUENCE</scope>
    <source>
        <strain evidence="3">MI0301</strain>
        <tissue evidence="3">Leaf</tissue>
    </source>
</reference>
<accession>A0A0D6R6T4</accession>
<feature type="signal peptide" evidence="1">
    <location>
        <begin position="1"/>
        <end position="25"/>
    </location>
</feature>
<dbReference type="AlphaFoldDB" id="A0A0D6R6T4"/>
<proteinExistence type="predicted"/>
<name>A0A0D6R6T4_ARACU</name>
<organism evidence="3">
    <name type="scientific">Araucaria cunninghamii</name>
    <name type="common">Hoop pine</name>
    <name type="synonym">Moreton Bay pine</name>
    <dbReference type="NCBI Taxonomy" id="56994"/>
    <lineage>
        <taxon>Eukaryota</taxon>
        <taxon>Viridiplantae</taxon>
        <taxon>Streptophyta</taxon>
        <taxon>Embryophyta</taxon>
        <taxon>Tracheophyta</taxon>
        <taxon>Spermatophyta</taxon>
        <taxon>Pinopsida</taxon>
        <taxon>Pinidae</taxon>
        <taxon>Conifers II</taxon>
        <taxon>Araucariales</taxon>
        <taxon>Araucariaceae</taxon>
        <taxon>Araucaria</taxon>
    </lineage>
</organism>
<dbReference type="GO" id="GO:0003824">
    <property type="term" value="F:catalytic activity"/>
    <property type="evidence" value="ECO:0007669"/>
    <property type="project" value="InterPro"/>
</dbReference>
<evidence type="ECO:0000313" key="3">
    <source>
        <dbReference type="EMBL" id="JAG97610.1"/>
    </source>
</evidence>
<feature type="domain" description="Nucleoside phosphorylase" evidence="2">
    <location>
        <begin position="45"/>
        <end position="169"/>
    </location>
</feature>